<keyword evidence="10" id="KW-0594">Phospholipid biosynthesis</keyword>
<comment type="caution">
    <text evidence="12">The sequence shown here is derived from an EMBL/GenBank/DDBJ whole genome shotgun (WGS) entry which is preliminary data.</text>
</comment>
<dbReference type="AlphaFoldDB" id="A0A8K0UGY1"/>
<dbReference type="PANTHER" id="PTHR12714:SF9">
    <property type="entry name" value="PROTEIN-S-ISOPRENYLCYSTEINE O-METHYLTRANSFERASE"/>
    <property type="match status" value="1"/>
</dbReference>
<reference evidence="12" key="1">
    <citation type="journal article" date="2021" name="New Phytol.">
        <title>Evolutionary innovations through gain and loss of genes in the ectomycorrhizal Boletales.</title>
        <authorList>
            <person name="Wu G."/>
            <person name="Miyauchi S."/>
            <person name="Morin E."/>
            <person name="Kuo A."/>
            <person name="Drula E."/>
            <person name="Varga T."/>
            <person name="Kohler A."/>
            <person name="Feng B."/>
            <person name="Cao Y."/>
            <person name="Lipzen A."/>
            <person name="Daum C."/>
            <person name="Hundley H."/>
            <person name="Pangilinan J."/>
            <person name="Johnson J."/>
            <person name="Barry K."/>
            <person name="LaButti K."/>
            <person name="Ng V."/>
            <person name="Ahrendt S."/>
            <person name="Min B."/>
            <person name="Choi I.G."/>
            <person name="Park H."/>
            <person name="Plett J.M."/>
            <person name="Magnuson J."/>
            <person name="Spatafora J.W."/>
            <person name="Nagy L.G."/>
            <person name="Henrissat B."/>
            <person name="Grigoriev I.V."/>
            <person name="Yang Z.L."/>
            <person name="Xu J."/>
            <person name="Martin F.M."/>
        </authorList>
    </citation>
    <scope>NUCLEOTIDE SEQUENCE</scope>
    <source>
        <strain evidence="12">KKN 215</strain>
    </source>
</reference>
<dbReference type="PANTHER" id="PTHR12714">
    <property type="entry name" value="PROTEIN-S ISOPRENYLCYSTEINE O-METHYLTRANSFERASE"/>
    <property type="match status" value="1"/>
</dbReference>
<dbReference type="OrthoDB" id="422086at2759"/>
<accession>A0A8K0UGY1</accession>
<keyword evidence="5" id="KW-0812">Transmembrane</keyword>
<evidence type="ECO:0000256" key="1">
    <source>
        <dbReference type="ARBA" id="ARBA00004127"/>
    </source>
</evidence>
<keyword evidence="9" id="KW-0472">Membrane</keyword>
<dbReference type="Pfam" id="PF04191">
    <property type="entry name" value="PEMT"/>
    <property type="match status" value="1"/>
</dbReference>
<evidence type="ECO:0000256" key="4">
    <source>
        <dbReference type="ARBA" id="ARBA00022691"/>
    </source>
</evidence>
<organism evidence="12 13">
    <name type="scientific">Cristinia sonorae</name>
    <dbReference type="NCBI Taxonomy" id="1940300"/>
    <lineage>
        <taxon>Eukaryota</taxon>
        <taxon>Fungi</taxon>
        <taxon>Dikarya</taxon>
        <taxon>Basidiomycota</taxon>
        <taxon>Agaricomycotina</taxon>
        <taxon>Agaricomycetes</taxon>
        <taxon>Agaricomycetidae</taxon>
        <taxon>Agaricales</taxon>
        <taxon>Pleurotineae</taxon>
        <taxon>Stephanosporaceae</taxon>
        <taxon>Cristinia</taxon>
    </lineage>
</organism>
<dbReference type="EMBL" id="JAEVFJ010000036">
    <property type="protein sequence ID" value="KAH8091382.1"/>
    <property type="molecule type" value="Genomic_DNA"/>
</dbReference>
<keyword evidence="2" id="KW-0444">Lipid biosynthesis</keyword>
<dbReference type="Proteomes" id="UP000813824">
    <property type="component" value="Unassembled WGS sequence"/>
</dbReference>
<keyword evidence="6" id="KW-0256">Endoplasmic reticulum</keyword>
<evidence type="ECO:0000256" key="7">
    <source>
        <dbReference type="ARBA" id="ARBA00022989"/>
    </source>
</evidence>
<evidence type="ECO:0000313" key="12">
    <source>
        <dbReference type="EMBL" id="KAH8091382.1"/>
    </source>
</evidence>
<dbReference type="GO" id="GO:0008654">
    <property type="term" value="P:phospholipid biosynthetic process"/>
    <property type="evidence" value="ECO:0007669"/>
    <property type="project" value="UniProtKB-KW"/>
</dbReference>
<sequence>MDGFLSRRVAPAIIVALLDHIGLSIPRTDESGLERQVSTNTGTHGTVRGSRLGCIGIWITKVVVWSSTALELACLYALHEPYTPLSSHIFSYVPAFLIDSFELRSLNPANDSNLSHLAGLALITSGAILNVSARYTLGRFTSFPLIPSSQRTNLYVPASQVRPELMNAANTNTNTKSPSYSWSLRHSHQLITSGPYQYIRHPMYTGVLLSFVGSGLLCFRKESVVSVLTDRFVPAKYRAIPLTLLVLLGGLTMMSLIRRAKSEDGALESVFGKRWTFYRWHVPYSFVPWIF</sequence>
<proteinExistence type="predicted"/>
<keyword evidence="8" id="KW-0443">Lipid metabolism</keyword>
<evidence type="ECO:0000313" key="13">
    <source>
        <dbReference type="Proteomes" id="UP000813824"/>
    </source>
</evidence>
<evidence type="ECO:0000256" key="6">
    <source>
        <dbReference type="ARBA" id="ARBA00022824"/>
    </source>
</evidence>
<evidence type="ECO:0000256" key="5">
    <source>
        <dbReference type="ARBA" id="ARBA00022692"/>
    </source>
</evidence>
<evidence type="ECO:0000256" key="2">
    <source>
        <dbReference type="ARBA" id="ARBA00022516"/>
    </source>
</evidence>
<comment type="subcellular location">
    <subcellularLocation>
        <location evidence="1">Endomembrane system</location>
        <topology evidence="1">Multi-pass membrane protein</topology>
    </subcellularLocation>
</comment>
<dbReference type="InterPro" id="IPR007318">
    <property type="entry name" value="Phopholipid_MeTrfase"/>
</dbReference>
<evidence type="ECO:0000256" key="3">
    <source>
        <dbReference type="ARBA" id="ARBA00022603"/>
    </source>
</evidence>
<keyword evidence="11" id="KW-1208">Phospholipid metabolism</keyword>
<evidence type="ECO:0008006" key="14">
    <source>
        <dbReference type="Google" id="ProtNLM"/>
    </source>
</evidence>
<evidence type="ECO:0000256" key="8">
    <source>
        <dbReference type="ARBA" id="ARBA00023098"/>
    </source>
</evidence>
<dbReference type="GO" id="GO:0012505">
    <property type="term" value="C:endomembrane system"/>
    <property type="evidence" value="ECO:0007669"/>
    <property type="project" value="UniProtKB-SubCell"/>
</dbReference>
<dbReference type="Gene3D" id="1.20.120.1630">
    <property type="match status" value="1"/>
</dbReference>
<dbReference type="GO" id="GO:0032259">
    <property type="term" value="P:methylation"/>
    <property type="evidence" value="ECO:0007669"/>
    <property type="project" value="UniProtKB-KW"/>
</dbReference>
<keyword evidence="3" id="KW-0489">Methyltransferase</keyword>
<protein>
    <recommendedName>
        <fullName evidence="14">Protein-S-isoprenylcysteine O-methyltransferase</fullName>
    </recommendedName>
</protein>
<evidence type="ECO:0000256" key="11">
    <source>
        <dbReference type="ARBA" id="ARBA00023264"/>
    </source>
</evidence>
<evidence type="ECO:0000256" key="10">
    <source>
        <dbReference type="ARBA" id="ARBA00023209"/>
    </source>
</evidence>
<name>A0A8K0UGY1_9AGAR</name>
<gene>
    <name evidence="12" type="ORF">BXZ70DRAFT_483368</name>
</gene>
<keyword evidence="7" id="KW-1133">Transmembrane helix</keyword>
<keyword evidence="4" id="KW-0949">S-adenosyl-L-methionine</keyword>
<evidence type="ECO:0000256" key="9">
    <source>
        <dbReference type="ARBA" id="ARBA00023136"/>
    </source>
</evidence>
<dbReference type="GO" id="GO:0008168">
    <property type="term" value="F:methyltransferase activity"/>
    <property type="evidence" value="ECO:0007669"/>
    <property type="project" value="UniProtKB-KW"/>
</dbReference>
<keyword evidence="3" id="KW-0808">Transferase</keyword>
<keyword evidence="13" id="KW-1185">Reference proteome</keyword>